<evidence type="ECO:0000313" key="3">
    <source>
        <dbReference type="EMBL" id="EHM87170.1"/>
    </source>
</evidence>
<sequence length="810" mass="82746">MPDNQFNPGPYGSASTSYSSASGPNPQSAPSAATTWAPPGQNAGILPPTDQKSLISKPGLGLSVFWLVLGLITLAVGAGLASLNLTDATLPSLSSFSPGTSKSAQLEANRTYAFYAASTKLDSARKTSCVVSGPDGYSPTVTNANSSEELQLNRSYYKVATFSPNKSGSYSFACSNPNLDRADVFAIADITDTTTVTSSNDLIYARIFVGAGAFLGLVGLGLGIFGVIALIRKLKARRNFTDGLPAQDGDSASASSRAFNGYVPTTPGQAPLGFQAQGVASQGPDAAAASQWDAAGAGAAGTAAAAAPQWGAPQGQWAAQAQSSQTQSSPAAQSQASAQSSNSSAQAASAHSAPQAPNPYVTVQPQTNPYVTAQAQPGQPIEVYGQQATQPLNPYLTQPQPQAQAQPGQPIEVYGQQATQPLNPYLTQPQAQAQAPQVPQGYGQAQAQAPQVPQGYGQAQAQAQAQTQTSVAQSAAQAGTPAGTQVGTPAGAQAGSPATAQGNAQAGSPAGAQGQNAAGYWPVPNFAPSDQAAQPGAAQPGQPGQFGQFGQPDQFGQPAQAPQGYGQVPQGYGQPVQGYGQIPQGYGQAQSAQQPQSYPQPAQQAQAPQVPQGYGQAQPGQSAQPGQPVHGYGQTVQPGQPIEAYGQQATQPLTPYLTQPQAQAQPSVAPSAAQAAQGYGQPVQGYGQVQQGYGQVPQGYGQPAQSAQPVQQPAQVPGVSQLEHPNQPGRPTQPLEPTNDTRVIASPTDTNQVVFEPANPVSKPAASQPAASQQAGANEEVEETDQRPVDAMYTDPTRVISTTEAANRHN</sequence>
<comment type="caution">
    <text evidence="3">The sequence shown here is derived from an EMBL/GenBank/DDBJ whole genome shotgun (WGS) entry which is preliminary data.</text>
</comment>
<feature type="compositionally biased region" description="Polar residues" evidence="1">
    <location>
        <begin position="735"/>
        <end position="753"/>
    </location>
</feature>
<feature type="transmembrane region" description="Helical" evidence="2">
    <location>
        <begin position="203"/>
        <end position="231"/>
    </location>
</feature>
<keyword evidence="2" id="KW-0472">Membrane</keyword>
<feature type="compositionally biased region" description="Low complexity" evidence="1">
    <location>
        <begin position="305"/>
        <end position="355"/>
    </location>
</feature>
<organism evidence="3 4">
    <name type="scientific">Actinomyces graevenitzii C83</name>
    <dbReference type="NCBI Taxonomy" id="435830"/>
    <lineage>
        <taxon>Bacteria</taxon>
        <taxon>Bacillati</taxon>
        <taxon>Actinomycetota</taxon>
        <taxon>Actinomycetes</taxon>
        <taxon>Actinomycetales</taxon>
        <taxon>Actinomycetaceae</taxon>
        <taxon>Actinomyces</taxon>
    </lineage>
</organism>
<feature type="compositionally biased region" description="Polar residues" evidence="1">
    <location>
        <begin position="799"/>
        <end position="810"/>
    </location>
</feature>
<dbReference type="eggNOG" id="COG1716">
    <property type="taxonomic scope" value="Bacteria"/>
</dbReference>
<feature type="region of interest" description="Disordered" evidence="1">
    <location>
        <begin position="428"/>
        <end position="453"/>
    </location>
</feature>
<evidence type="ECO:0000256" key="1">
    <source>
        <dbReference type="SAM" id="MobiDB-lite"/>
    </source>
</evidence>
<feature type="compositionally biased region" description="Polar residues" evidence="1">
    <location>
        <begin position="647"/>
        <end position="658"/>
    </location>
</feature>
<keyword evidence="2" id="KW-0812">Transmembrane</keyword>
<feature type="transmembrane region" description="Helical" evidence="2">
    <location>
        <begin position="60"/>
        <end position="83"/>
    </location>
</feature>
<feature type="region of interest" description="Disordered" evidence="1">
    <location>
        <begin position="1"/>
        <end position="50"/>
    </location>
</feature>
<reference evidence="3 4" key="1">
    <citation type="submission" date="2011-10" db="EMBL/GenBank/DDBJ databases">
        <title>The Genome Sequence of Actinomyces graevenitzii C83.</title>
        <authorList>
            <consortium name="The Broad Institute Genome Sequencing Platform"/>
            <consortium name="The Broad Institute Genome Sequencing Center for Infectious Disease"/>
            <person name="Earl A."/>
            <person name="Ward D."/>
            <person name="Feldgarden M."/>
            <person name="Gevers D."/>
            <person name="Sibley C.D."/>
            <person name="Field T.R."/>
            <person name="Grinwis M."/>
            <person name="Eshaghurshan C.S."/>
            <person name="Surette M.G."/>
            <person name="Young S.K."/>
            <person name="Zeng Q."/>
            <person name="Gargeya S."/>
            <person name="Fitzgerald M."/>
            <person name="Haas B."/>
            <person name="Abouelleil A."/>
            <person name="Alvarado L."/>
            <person name="Arachchi H.M."/>
            <person name="Berlin A."/>
            <person name="Brown A."/>
            <person name="Chapman S.B."/>
            <person name="Chen Z."/>
            <person name="Dunbar C."/>
            <person name="Freedman E."/>
            <person name="Gearin G."/>
            <person name="Goldberg J."/>
            <person name="Griggs A."/>
            <person name="Gujja S."/>
            <person name="Heiman D."/>
            <person name="Howarth C."/>
            <person name="Larson L."/>
            <person name="Lui A."/>
            <person name="MacDonald P.J.P."/>
            <person name="Montmayeur A."/>
            <person name="Murphy C."/>
            <person name="Neiman D."/>
            <person name="Pearson M."/>
            <person name="Priest M."/>
            <person name="Roberts A."/>
            <person name="Saif S."/>
            <person name="Shea T."/>
            <person name="Shenoy N."/>
            <person name="Sisk P."/>
            <person name="Stolte C."/>
            <person name="Sykes S."/>
            <person name="Wortman J."/>
            <person name="Nusbaum C."/>
            <person name="Birren B."/>
        </authorList>
    </citation>
    <scope>NUCLEOTIDE SEQUENCE [LARGE SCALE GENOMIC DNA]</scope>
    <source>
        <strain evidence="3 4">C83</strain>
    </source>
</reference>
<feature type="compositionally biased region" description="Low complexity" evidence="1">
    <location>
        <begin position="8"/>
        <end position="39"/>
    </location>
</feature>
<protein>
    <submittedName>
        <fullName evidence="3">Uncharacterized protein</fullName>
    </submittedName>
</protein>
<dbReference type="RefSeq" id="WP_005987649.1">
    <property type="nucleotide sequence ID" value="NZ_JH470340.1"/>
</dbReference>
<evidence type="ECO:0000313" key="4">
    <source>
        <dbReference type="Proteomes" id="UP000003822"/>
    </source>
</evidence>
<feature type="compositionally biased region" description="Low complexity" evidence="1">
    <location>
        <begin position="760"/>
        <end position="777"/>
    </location>
</feature>
<dbReference type="STRING" id="435830.HMPREF0045_01755"/>
<feature type="region of interest" description="Disordered" evidence="1">
    <location>
        <begin position="305"/>
        <end position="364"/>
    </location>
</feature>
<dbReference type="Proteomes" id="UP000003822">
    <property type="component" value="Unassembled WGS sequence"/>
</dbReference>
<proteinExistence type="predicted"/>
<feature type="compositionally biased region" description="Low complexity" evidence="1">
    <location>
        <begin position="500"/>
        <end position="519"/>
    </location>
</feature>
<dbReference type="PATRIC" id="fig|435830.3.peg.1689"/>
<feature type="compositionally biased region" description="Low complexity" evidence="1">
    <location>
        <begin position="659"/>
        <end position="721"/>
    </location>
</feature>
<name>G9PHN1_9ACTO</name>
<evidence type="ECO:0000256" key="2">
    <source>
        <dbReference type="SAM" id="Phobius"/>
    </source>
</evidence>
<accession>G9PHN1</accession>
<dbReference type="AlphaFoldDB" id="G9PHN1"/>
<keyword evidence="4" id="KW-1185">Reference proteome</keyword>
<dbReference type="EMBL" id="ACRN01000016">
    <property type="protein sequence ID" value="EHM87170.1"/>
    <property type="molecule type" value="Genomic_DNA"/>
</dbReference>
<keyword evidence="2" id="KW-1133">Transmembrane helix</keyword>
<feature type="compositionally biased region" description="Low complexity" evidence="1">
    <location>
        <begin position="531"/>
        <end position="628"/>
    </location>
</feature>
<gene>
    <name evidence="3" type="ORF">HMPREF0045_01755</name>
</gene>
<dbReference type="HOGENOM" id="CLU_367876_0_0_11"/>
<feature type="region of interest" description="Disordered" evidence="1">
    <location>
        <begin position="472"/>
        <end position="810"/>
    </location>
</feature>